<sequence length="78" mass="8845">QNTVVGDWKRGTRTDGRERNHPPPDVKPFAVSWDFLTSVKQVTFKSHYVNSQRSGYLSSLPDFRASAHGRANHLNHLA</sequence>
<evidence type="ECO:0000256" key="1">
    <source>
        <dbReference type="SAM" id="MobiDB-lite"/>
    </source>
</evidence>
<dbReference type="Proteomes" id="UP001451303">
    <property type="component" value="Unassembled WGS sequence"/>
</dbReference>
<name>A0ABR3DEX8_NEUIN</name>
<protein>
    <submittedName>
        <fullName evidence="2">Uncharacterized protein</fullName>
    </submittedName>
</protein>
<feature type="compositionally biased region" description="Basic and acidic residues" evidence="1">
    <location>
        <begin position="7"/>
        <end position="24"/>
    </location>
</feature>
<keyword evidence="3" id="KW-1185">Reference proteome</keyword>
<comment type="caution">
    <text evidence="2">The sequence shown here is derived from an EMBL/GenBank/DDBJ whole genome shotgun (WGS) entry which is preliminary data.</text>
</comment>
<organism evidence="2 3">
    <name type="scientific">Neurospora intermedia</name>
    <dbReference type="NCBI Taxonomy" id="5142"/>
    <lineage>
        <taxon>Eukaryota</taxon>
        <taxon>Fungi</taxon>
        <taxon>Dikarya</taxon>
        <taxon>Ascomycota</taxon>
        <taxon>Pezizomycotina</taxon>
        <taxon>Sordariomycetes</taxon>
        <taxon>Sordariomycetidae</taxon>
        <taxon>Sordariales</taxon>
        <taxon>Sordariaceae</taxon>
        <taxon>Neurospora</taxon>
    </lineage>
</organism>
<feature type="region of interest" description="Disordered" evidence="1">
    <location>
        <begin position="1"/>
        <end position="26"/>
    </location>
</feature>
<evidence type="ECO:0000313" key="2">
    <source>
        <dbReference type="EMBL" id="KAL0470316.1"/>
    </source>
</evidence>
<feature type="non-terminal residue" evidence="2">
    <location>
        <position position="1"/>
    </location>
</feature>
<dbReference type="EMBL" id="JAVLET010000004">
    <property type="protein sequence ID" value="KAL0470316.1"/>
    <property type="molecule type" value="Genomic_DNA"/>
</dbReference>
<gene>
    <name evidence="2" type="ORF">QR685DRAFT_416591</name>
</gene>
<proteinExistence type="predicted"/>
<feature type="non-terminal residue" evidence="2">
    <location>
        <position position="78"/>
    </location>
</feature>
<evidence type="ECO:0000313" key="3">
    <source>
        <dbReference type="Proteomes" id="UP001451303"/>
    </source>
</evidence>
<reference evidence="2 3" key="1">
    <citation type="submission" date="2023-09" db="EMBL/GenBank/DDBJ databases">
        <title>Multi-omics analysis of a traditional fermented food reveals byproduct-associated fungal strains for waste-to-food upcycling.</title>
        <authorList>
            <consortium name="Lawrence Berkeley National Laboratory"/>
            <person name="Rekdal V.M."/>
            <person name="Villalobos-Escobedo J.M."/>
            <person name="Rodriguez-Valeron N."/>
            <person name="Garcia M.O."/>
            <person name="Vasquez D.P."/>
            <person name="Damayanti I."/>
            <person name="Sorensen P.M."/>
            <person name="Baidoo E.E."/>
            <person name="De Carvalho A.C."/>
            <person name="Riley R."/>
            <person name="Lipzen A."/>
            <person name="He G."/>
            <person name="Yan M."/>
            <person name="Haridas S."/>
            <person name="Daum C."/>
            <person name="Yoshinaga Y."/>
            <person name="Ng V."/>
            <person name="Grigoriev I.V."/>
            <person name="Munk R."/>
            <person name="Nuraida L."/>
            <person name="Wijaya C.H."/>
            <person name="Morales P.-C."/>
            <person name="Keasling J.D."/>
        </authorList>
    </citation>
    <scope>NUCLEOTIDE SEQUENCE [LARGE SCALE GENOMIC DNA]</scope>
    <source>
        <strain evidence="2 3">FGSC 2613</strain>
    </source>
</reference>
<accession>A0ABR3DEX8</accession>